<gene>
    <name evidence="1" type="ORF">Sspor_49850</name>
</gene>
<evidence type="ECO:0000313" key="2">
    <source>
        <dbReference type="Proteomes" id="UP000608522"/>
    </source>
</evidence>
<protein>
    <submittedName>
        <fullName evidence="1">Uncharacterized protein</fullName>
    </submittedName>
</protein>
<evidence type="ECO:0000313" key="1">
    <source>
        <dbReference type="EMBL" id="GHI79424.1"/>
    </source>
</evidence>
<dbReference type="Proteomes" id="UP000608522">
    <property type="component" value="Unassembled WGS sequence"/>
</dbReference>
<sequence>MSHDQQPLVPADFAVPRTLVADGFRLEPLGAEHNERDLAAWTGSIAHIRATPGFVGRGWPPVAGMSAEANLADLVRHAREFEERVAFAYSLLEGGGEGDGQGEGDVIGCLYIHGSREAPGRVSVSHWVRADRAALDTRVHERITHWLREVWPFDAGLVDYAPR</sequence>
<proteinExistence type="predicted"/>
<accession>A0ABQ3TG98</accession>
<dbReference type="EMBL" id="BNED01000005">
    <property type="protein sequence ID" value="GHI79424.1"/>
    <property type="molecule type" value="Genomic_DNA"/>
</dbReference>
<dbReference type="RefSeq" id="WP_237403999.1">
    <property type="nucleotide sequence ID" value="NZ_BAAATO010000032.1"/>
</dbReference>
<organism evidence="1 2">
    <name type="scientific">Streptomyces spororaveus</name>
    <dbReference type="NCBI Taxonomy" id="284039"/>
    <lineage>
        <taxon>Bacteria</taxon>
        <taxon>Bacillati</taxon>
        <taxon>Actinomycetota</taxon>
        <taxon>Actinomycetes</taxon>
        <taxon>Kitasatosporales</taxon>
        <taxon>Streptomycetaceae</taxon>
        <taxon>Streptomyces</taxon>
    </lineage>
</organism>
<reference evidence="2" key="1">
    <citation type="submission" date="2023-07" db="EMBL/GenBank/DDBJ databases">
        <title>Whole genome shotgun sequence of Streptomyces spororaveus NBRC 15456.</title>
        <authorList>
            <person name="Komaki H."/>
            <person name="Tamura T."/>
        </authorList>
    </citation>
    <scope>NUCLEOTIDE SEQUENCE [LARGE SCALE GENOMIC DNA]</scope>
    <source>
        <strain evidence="2">NBRC 15456</strain>
    </source>
</reference>
<keyword evidence="2" id="KW-1185">Reference proteome</keyword>
<comment type="caution">
    <text evidence="1">The sequence shown here is derived from an EMBL/GenBank/DDBJ whole genome shotgun (WGS) entry which is preliminary data.</text>
</comment>
<name>A0ABQ3TG98_9ACTN</name>